<sequence length="532" mass="60804">MSRSKESIINEILNKYTQNLADVGQCVHPLGRLGATKRKGFTRFSKMFCDSMVFWAPVNSADEKVKGKFIGKYLADLREAFGKADLPYDSIKSLHSGTLLDHEYISADIQTAHAQENSNGPYSAGFVSIKVSLYHCRAKKVVVAMASILPVLRKRYLVLHDIDMTHDCRYVSTRTYLERHLKAKGISTIVNDRGRVGDHCVTWFASADNAQKIRCKVYNKLVQMLESADVRKSLGSRMEDIVANPDEKFTRTLLGHRDHGLSRLELTFYGSRLHPLAVYQDRMDDARRLLDGCTTFDYSYEQHWIERAELIKAMVAVYIPGSKVFAYCHWWNSTTRKKYGYMWSKVSAPLAMHLVANYSFNDRPIYYVEAKVSENGTVEVTKEKIYEREPGCKAKTLVPGGSKGMFPLYALFDREVYKFADMGIVPVDNIRIRWPKRRHHKESAPLAVLVEHRPDDGQYVKYMRNMHSSTFGSGYNVLEPGRIYTIAAAGLKKFRGTLYWHIIMDCGTRVRAGKSLFRSKGTNDMKCKLVQE</sequence>
<dbReference type="STRING" id="1314771.A0A197JKA7"/>
<organism evidence="1 2">
    <name type="scientific">Linnemannia elongata AG-77</name>
    <dbReference type="NCBI Taxonomy" id="1314771"/>
    <lineage>
        <taxon>Eukaryota</taxon>
        <taxon>Fungi</taxon>
        <taxon>Fungi incertae sedis</taxon>
        <taxon>Mucoromycota</taxon>
        <taxon>Mortierellomycotina</taxon>
        <taxon>Mortierellomycetes</taxon>
        <taxon>Mortierellales</taxon>
        <taxon>Mortierellaceae</taxon>
        <taxon>Linnemannia</taxon>
    </lineage>
</organism>
<name>A0A197JKA7_9FUNG</name>
<keyword evidence="2" id="KW-1185">Reference proteome</keyword>
<reference evidence="1 2" key="1">
    <citation type="submission" date="2016-05" db="EMBL/GenBank/DDBJ databases">
        <title>Genome sequencing reveals origins of a unique bacterial endosymbiosis in the earliest lineages of terrestrial Fungi.</title>
        <authorList>
            <consortium name="DOE Joint Genome Institute"/>
            <person name="Uehling J."/>
            <person name="Gryganskyi A."/>
            <person name="Hameed K."/>
            <person name="Tschaplinski T."/>
            <person name="Misztal P."/>
            <person name="Wu S."/>
            <person name="Desiro A."/>
            <person name="Vande Pol N."/>
            <person name="Du Z.-Y."/>
            <person name="Zienkiewicz A."/>
            <person name="Zienkiewicz K."/>
            <person name="Morin E."/>
            <person name="Tisserant E."/>
            <person name="Splivallo R."/>
            <person name="Hainaut M."/>
            <person name="Henrissat B."/>
            <person name="Ohm R."/>
            <person name="Kuo A."/>
            <person name="Yan J."/>
            <person name="Lipzen A."/>
            <person name="Nolan M."/>
            <person name="Labutti K."/>
            <person name="Barry K."/>
            <person name="Goldstein A."/>
            <person name="Labbe J."/>
            <person name="Schadt C."/>
            <person name="Tuskan G."/>
            <person name="Grigoriev I."/>
            <person name="Martin F."/>
            <person name="Vilgalys R."/>
            <person name="Bonito G."/>
        </authorList>
    </citation>
    <scope>NUCLEOTIDE SEQUENCE [LARGE SCALE GENOMIC DNA]</scope>
    <source>
        <strain evidence="1 2">AG-77</strain>
    </source>
</reference>
<dbReference type="OrthoDB" id="2429961at2759"/>
<dbReference type="AlphaFoldDB" id="A0A197JKA7"/>
<evidence type="ECO:0000313" key="1">
    <source>
        <dbReference type="EMBL" id="OAQ25590.1"/>
    </source>
</evidence>
<gene>
    <name evidence="1" type="ORF">K457DRAFT_1879568</name>
</gene>
<protein>
    <submittedName>
        <fullName evidence="1">Uncharacterized protein</fullName>
    </submittedName>
</protein>
<accession>A0A197JKA7</accession>
<dbReference type="EMBL" id="KV442077">
    <property type="protein sequence ID" value="OAQ25590.1"/>
    <property type="molecule type" value="Genomic_DNA"/>
</dbReference>
<proteinExistence type="predicted"/>
<evidence type="ECO:0000313" key="2">
    <source>
        <dbReference type="Proteomes" id="UP000078512"/>
    </source>
</evidence>
<dbReference type="Proteomes" id="UP000078512">
    <property type="component" value="Unassembled WGS sequence"/>
</dbReference>